<dbReference type="InterPro" id="IPR035965">
    <property type="entry name" value="PAS-like_dom_sf"/>
</dbReference>
<dbReference type="RefSeq" id="WP_169145871.1">
    <property type="nucleotide sequence ID" value="NZ_JABBGA010000007.1"/>
</dbReference>
<name>A0A848G5Y1_9RHOO</name>
<dbReference type="InterPro" id="IPR004358">
    <property type="entry name" value="Sig_transdc_His_kin-like_C"/>
</dbReference>
<evidence type="ECO:0000313" key="9">
    <source>
        <dbReference type="EMBL" id="NML26336.1"/>
    </source>
</evidence>
<dbReference type="Gene3D" id="3.30.450.20">
    <property type="entry name" value="PAS domain"/>
    <property type="match status" value="1"/>
</dbReference>
<dbReference type="InterPro" id="IPR003661">
    <property type="entry name" value="HisK_dim/P_dom"/>
</dbReference>
<dbReference type="PRINTS" id="PR00344">
    <property type="entry name" value="BCTRLSENSOR"/>
</dbReference>
<dbReference type="SUPFAM" id="SSF55874">
    <property type="entry name" value="ATPase domain of HSP90 chaperone/DNA topoisomerase II/histidine kinase"/>
    <property type="match status" value="1"/>
</dbReference>
<keyword evidence="3" id="KW-0597">Phosphoprotein</keyword>
<dbReference type="SMART" id="SM00388">
    <property type="entry name" value="HisKA"/>
    <property type="match status" value="1"/>
</dbReference>
<protein>
    <recommendedName>
        <fullName evidence="6">Virulence sensor protein BvgS</fullName>
        <ecNumber evidence="2">2.7.13.3</ecNumber>
    </recommendedName>
</protein>
<dbReference type="CDD" id="cd00082">
    <property type="entry name" value="HisKA"/>
    <property type="match status" value="1"/>
</dbReference>
<accession>A0A848G5Y1</accession>
<evidence type="ECO:0000256" key="7">
    <source>
        <dbReference type="SAM" id="Coils"/>
    </source>
</evidence>
<dbReference type="InterPro" id="IPR003594">
    <property type="entry name" value="HATPase_dom"/>
</dbReference>
<comment type="catalytic activity">
    <reaction evidence="1">
        <text>ATP + protein L-histidine = ADP + protein N-phospho-L-histidine.</text>
        <dbReference type="EC" id="2.7.13.3"/>
    </reaction>
</comment>
<feature type="coiled-coil region" evidence="7">
    <location>
        <begin position="388"/>
        <end position="436"/>
    </location>
</feature>
<feature type="domain" description="Histidine kinase" evidence="8">
    <location>
        <begin position="598"/>
        <end position="818"/>
    </location>
</feature>
<dbReference type="InterPro" id="IPR036890">
    <property type="entry name" value="HATPase_C_sf"/>
</dbReference>
<dbReference type="FunFam" id="3.30.565.10:FF:000010">
    <property type="entry name" value="Sensor histidine kinase RcsC"/>
    <property type="match status" value="1"/>
</dbReference>
<dbReference type="InterPro" id="IPR005467">
    <property type="entry name" value="His_kinase_dom"/>
</dbReference>
<proteinExistence type="predicted"/>
<comment type="caution">
    <text evidence="9">The sequence shown here is derived from an EMBL/GenBank/DDBJ whole genome shotgun (WGS) entry which is preliminary data.</text>
</comment>
<dbReference type="PANTHER" id="PTHR45339">
    <property type="entry name" value="HYBRID SIGNAL TRANSDUCTION HISTIDINE KINASE J"/>
    <property type="match status" value="1"/>
</dbReference>
<organism evidence="9 10">
    <name type="scientific">Zoogloea dura</name>
    <dbReference type="NCBI Taxonomy" id="2728840"/>
    <lineage>
        <taxon>Bacteria</taxon>
        <taxon>Pseudomonadati</taxon>
        <taxon>Pseudomonadota</taxon>
        <taxon>Betaproteobacteria</taxon>
        <taxon>Rhodocyclales</taxon>
        <taxon>Zoogloeaceae</taxon>
        <taxon>Zoogloea</taxon>
    </lineage>
</organism>
<keyword evidence="7" id="KW-0175">Coiled coil</keyword>
<comment type="function">
    <text evidence="5">Member of the two-component regulatory system BvgS/BvgA. Phosphorylates BvgA via a four-step phosphorelay in response to environmental signals.</text>
</comment>
<feature type="coiled-coil region" evidence="7">
    <location>
        <begin position="550"/>
        <end position="577"/>
    </location>
</feature>
<dbReference type="PROSITE" id="PS50109">
    <property type="entry name" value="HIS_KIN"/>
    <property type="match status" value="1"/>
</dbReference>
<evidence type="ECO:0000256" key="5">
    <source>
        <dbReference type="ARBA" id="ARBA00058004"/>
    </source>
</evidence>
<gene>
    <name evidence="9" type="ORF">HHL15_11335</name>
</gene>
<dbReference type="GO" id="GO:0000155">
    <property type="term" value="F:phosphorelay sensor kinase activity"/>
    <property type="evidence" value="ECO:0007669"/>
    <property type="project" value="InterPro"/>
</dbReference>
<dbReference type="Gene3D" id="3.30.565.10">
    <property type="entry name" value="Histidine kinase-like ATPase, C-terminal domain"/>
    <property type="match status" value="1"/>
</dbReference>
<dbReference type="SMART" id="SM00387">
    <property type="entry name" value="HATPase_c"/>
    <property type="match status" value="1"/>
</dbReference>
<keyword evidence="10" id="KW-1185">Reference proteome</keyword>
<dbReference type="SUPFAM" id="SSF47384">
    <property type="entry name" value="Homodimeric domain of signal transducing histidine kinase"/>
    <property type="match status" value="1"/>
</dbReference>
<evidence type="ECO:0000256" key="1">
    <source>
        <dbReference type="ARBA" id="ARBA00000085"/>
    </source>
</evidence>
<evidence type="ECO:0000256" key="6">
    <source>
        <dbReference type="ARBA" id="ARBA00070152"/>
    </source>
</evidence>
<dbReference type="Gene3D" id="1.10.287.130">
    <property type="match status" value="1"/>
</dbReference>
<dbReference type="Proteomes" id="UP000580043">
    <property type="component" value="Unassembled WGS sequence"/>
</dbReference>
<dbReference type="InterPro" id="IPR036097">
    <property type="entry name" value="HisK_dim/P_sf"/>
</dbReference>
<dbReference type="EC" id="2.7.13.3" evidence="2"/>
<dbReference type="Gene3D" id="3.40.50.2300">
    <property type="match status" value="2"/>
</dbReference>
<evidence type="ECO:0000256" key="2">
    <source>
        <dbReference type="ARBA" id="ARBA00012438"/>
    </source>
</evidence>
<evidence type="ECO:0000313" key="10">
    <source>
        <dbReference type="Proteomes" id="UP000580043"/>
    </source>
</evidence>
<dbReference type="Pfam" id="PF02518">
    <property type="entry name" value="HATPase_c"/>
    <property type="match status" value="1"/>
</dbReference>
<evidence type="ECO:0000256" key="3">
    <source>
        <dbReference type="ARBA" id="ARBA00022553"/>
    </source>
</evidence>
<dbReference type="AlphaFoldDB" id="A0A848G5Y1"/>
<keyword evidence="4" id="KW-0902">Two-component regulatory system</keyword>
<dbReference type="CDD" id="cd16922">
    <property type="entry name" value="HATPase_EvgS-ArcB-TorS-like"/>
    <property type="match status" value="1"/>
</dbReference>
<dbReference type="SUPFAM" id="SSF55785">
    <property type="entry name" value="PYP-like sensor domain (PAS domain)"/>
    <property type="match status" value="1"/>
</dbReference>
<evidence type="ECO:0000256" key="4">
    <source>
        <dbReference type="ARBA" id="ARBA00023012"/>
    </source>
</evidence>
<sequence length="822" mass="91093">MRSSVPLTGRNPPPRQHPGLPAGLFAVYLLLITLVMPAAGHAADETPPPRILHIDSYDPGNAWGRETGQGIREVLGSRARPVELSVEYLDSRRFPDRKQEAIIADALGAKYRNFRHDLIIASDNAAFDFALRYRQKLFPGQPIVFCGYNNFMPEVIRNVPDITGVNEEIDIPATVALALKVHSGIRKLVFILSTGDTSSAMNTRDAESRVFPLLRQQHELIVLKDATMAEIRGRLAGLGKDSLVFLVGQTSDQGVGRALTPIENGRLVAAASPVPVYAFWDFHLGTGVIGGHVLNGRDQGREAAAIALRILDDEAPASIPVKMSSPTRDIFDHTVLQRFGIAPDSLPRGSTVINAPIGFWDRHRTEILATALVLALQTALILSLVRVARQRRQALTDLNRERDLLEQRVAERTAELADINTRLKAEVDERRLAENRLQEAVRFSDAVLQASPVPIGVYEAAGPCVMANAAYARVVGATLAQLLEQNFRQLETWKAAGLLDDCLHALDSNIQQQRQIHVVTSFGREIWADCLILPVQIRAERHLLIQFVDQTEKTRMLRELEQNRQQLEEQVGLRTAELLAAKELAEAANRAKSSFLANMSHEIHTPLNAILGFTSMIRGKIDDTGLQMRLDKVISAARQLHLVLDDILDLAQIEARRMQIHERHFMLAELLQDVLRATGESLRSKALDYRVDITGMPAQLRGDRARLAQMLINYISNSVKFTPCGFVALRIRIQDYRGERLLVRFEVEDSGIGVPLEDQERIFLSFEQGDASPTRQHGGNGLGLAINRQLAELMGGRSGVSSTPGKGSTFWFTALLGRVPET</sequence>
<dbReference type="Pfam" id="PF00512">
    <property type="entry name" value="HisKA"/>
    <property type="match status" value="1"/>
</dbReference>
<reference evidence="9 10" key="1">
    <citation type="submission" date="2020-04" db="EMBL/GenBank/DDBJ databases">
        <title>Zoogloea sp. G-4-1-14 isolated from soil.</title>
        <authorList>
            <person name="Dahal R.H."/>
        </authorList>
    </citation>
    <scope>NUCLEOTIDE SEQUENCE [LARGE SCALE GENOMIC DNA]</scope>
    <source>
        <strain evidence="9 10">G-4-1-14</strain>
    </source>
</reference>
<dbReference type="EMBL" id="JABBGA010000007">
    <property type="protein sequence ID" value="NML26336.1"/>
    <property type="molecule type" value="Genomic_DNA"/>
</dbReference>
<evidence type="ECO:0000259" key="8">
    <source>
        <dbReference type="PROSITE" id="PS50109"/>
    </source>
</evidence>
<dbReference type="PANTHER" id="PTHR45339:SF3">
    <property type="entry name" value="HISTIDINE KINASE"/>
    <property type="match status" value="1"/>
</dbReference>